<keyword evidence="1" id="KW-0812">Transmembrane</keyword>
<evidence type="ECO:0000256" key="1">
    <source>
        <dbReference type="SAM" id="Phobius"/>
    </source>
</evidence>
<accession>A0A4R1BQ40</accession>
<keyword evidence="1" id="KW-0472">Membrane</keyword>
<name>A0A4R1BQ40_9ACTN</name>
<gene>
    <name evidence="2" type="ORF">E0L93_02240</name>
</gene>
<protein>
    <submittedName>
        <fullName evidence="2">Uncharacterized protein</fullName>
    </submittedName>
</protein>
<organism evidence="2 3">
    <name type="scientific">Rubrobacter taiwanensis</name>
    <dbReference type="NCBI Taxonomy" id="185139"/>
    <lineage>
        <taxon>Bacteria</taxon>
        <taxon>Bacillati</taxon>
        <taxon>Actinomycetota</taxon>
        <taxon>Rubrobacteria</taxon>
        <taxon>Rubrobacterales</taxon>
        <taxon>Rubrobacteraceae</taxon>
        <taxon>Rubrobacter</taxon>
    </lineage>
</organism>
<keyword evidence="3" id="KW-1185">Reference proteome</keyword>
<feature type="transmembrane region" description="Helical" evidence="1">
    <location>
        <begin position="31"/>
        <end position="55"/>
    </location>
</feature>
<dbReference type="AlphaFoldDB" id="A0A4R1BQ40"/>
<comment type="caution">
    <text evidence="2">The sequence shown here is derived from an EMBL/GenBank/DDBJ whole genome shotgun (WGS) entry which is preliminary data.</text>
</comment>
<sequence length="273" mass="30284">MLSPGTSGADGRLELWHELDRLSVRARGGGFRVYAAGLAAACVSGSGVLTSGYFFGTAWAGSWAAAIPVGVGLVAGAAVYAAERLRTTRRVGSLRRALAAAGDDPDRPTASGLGMYYDPQLILLRSEYELVRERGARSAARFFEDTFGFTPEDGFETGPLNVTPESEALRGLRRRWEGRLALRREIAGQPAVSFRRAVDYQLYPKEMTVPAELAVRQAYLEISRRMLRARYGNDRERWEEILSGDLYRRAVRDLRELEEITREPSRPAPGRRT</sequence>
<dbReference type="EMBL" id="SKBU01000006">
    <property type="protein sequence ID" value="TCJ19799.1"/>
    <property type="molecule type" value="Genomic_DNA"/>
</dbReference>
<feature type="transmembrane region" description="Helical" evidence="1">
    <location>
        <begin position="61"/>
        <end position="82"/>
    </location>
</feature>
<evidence type="ECO:0000313" key="2">
    <source>
        <dbReference type="EMBL" id="TCJ19799.1"/>
    </source>
</evidence>
<evidence type="ECO:0000313" key="3">
    <source>
        <dbReference type="Proteomes" id="UP000295244"/>
    </source>
</evidence>
<keyword evidence="1" id="KW-1133">Transmembrane helix</keyword>
<dbReference type="RefSeq" id="WP_132687917.1">
    <property type="nucleotide sequence ID" value="NZ_SKBU01000006.1"/>
</dbReference>
<dbReference type="Proteomes" id="UP000295244">
    <property type="component" value="Unassembled WGS sequence"/>
</dbReference>
<dbReference type="OrthoDB" id="5242266at2"/>
<proteinExistence type="predicted"/>
<reference evidence="2 3" key="1">
    <citation type="submission" date="2019-03" db="EMBL/GenBank/DDBJ databases">
        <title>Whole genome sequence of a novel Rubrobacter taiwanensis strain, isolated from Yellowstone National Park.</title>
        <authorList>
            <person name="Freed S."/>
            <person name="Ramaley R.F."/>
            <person name="Kyndt J.A."/>
        </authorList>
    </citation>
    <scope>NUCLEOTIDE SEQUENCE [LARGE SCALE GENOMIC DNA]</scope>
    <source>
        <strain evidence="2 3">Yellowstone</strain>
    </source>
</reference>